<gene>
    <name evidence="13" type="ORF">GTC17253_02630</name>
</gene>
<keyword evidence="8" id="KW-1278">Translocase</keyword>
<dbReference type="InterPro" id="IPR023298">
    <property type="entry name" value="ATPase_P-typ_TM_dom_sf"/>
</dbReference>
<evidence type="ECO:0000256" key="8">
    <source>
        <dbReference type="ARBA" id="ARBA00022967"/>
    </source>
</evidence>
<accession>A0AB33IWZ7</accession>
<dbReference type="InterPro" id="IPR023214">
    <property type="entry name" value="HAD_sf"/>
</dbReference>
<proteinExistence type="inferred from homology"/>
<dbReference type="GO" id="GO:0005886">
    <property type="term" value="C:plasma membrane"/>
    <property type="evidence" value="ECO:0007669"/>
    <property type="project" value="UniProtKB-SubCell"/>
</dbReference>
<dbReference type="InterPro" id="IPR008250">
    <property type="entry name" value="ATPase_P-typ_transduc_dom_A_sf"/>
</dbReference>
<keyword evidence="7" id="KW-0067">ATP-binding</keyword>
<dbReference type="InterPro" id="IPR018303">
    <property type="entry name" value="ATPase_P-typ_P_site"/>
</dbReference>
<dbReference type="FunFam" id="2.70.150.10:FF:000020">
    <property type="entry name" value="Copper-exporting P-type ATPase A"/>
    <property type="match status" value="1"/>
</dbReference>
<dbReference type="GO" id="GO:0005507">
    <property type="term" value="F:copper ion binding"/>
    <property type="evidence" value="ECO:0007669"/>
    <property type="project" value="TreeGrafter"/>
</dbReference>
<dbReference type="GO" id="GO:0055070">
    <property type="term" value="P:copper ion homeostasis"/>
    <property type="evidence" value="ECO:0007669"/>
    <property type="project" value="TreeGrafter"/>
</dbReference>
<feature type="transmembrane region" description="Helical" evidence="11">
    <location>
        <begin position="152"/>
        <end position="171"/>
    </location>
</feature>
<reference evidence="13" key="1">
    <citation type="submission" date="2024-07" db="EMBL/GenBank/DDBJ databases">
        <title>Complete genome sequence of Prevotella sp. YM-2024 GTC17253.</title>
        <authorList>
            <person name="Hayashi M."/>
            <person name="Muto Y."/>
            <person name="Tanaka K."/>
            <person name="Niwa H."/>
        </authorList>
    </citation>
    <scope>NUCLEOTIDE SEQUENCE</scope>
    <source>
        <strain evidence="13">GTC17253</strain>
    </source>
</reference>
<dbReference type="NCBIfam" id="TIGR01494">
    <property type="entry name" value="ATPase_P-type"/>
    <property type="match status" value="2"/>
</dbReference>
<feature type="transmembrane region" description="Helical" evidence="11">
    <location>
        <begin position="615"/>
        <end position="634"/>
    </location>
</feature>
<keyword evidence="9 11" id="KW-1133">Transmembrane helix</keyword>
<dbReference type="InterPro" id="IPR059000">
    <property type="entry name" value="ATPase_P-type_domA"/>
</dbReference>
<dbReference type="CDD" id="cd00371">
    <property type="entry name" value="HMA"/>
    <property type="match status" value="1"/>
</dbReference>
<dbReference type="FunFam" id="3.30.70.100:FF:000001">
    <property type="entry name" value="ATPase copper transporting beta"/>
    <property type="match status" value="1"/>
</dbReference>
<keyword evidence="5" id="KW-0479">Metal-binding</keyword>
<dbReference type="Pfam" id="PF00702">
    <property type="entry name" value="Hydrolase"/>
    <property type="match status" value="1"/>
</dbReference>
<dbReference type="GO" id="GO:0043682">
    <property type="term" value="F:P-type divalent copper transporter activity"/>
    <property type="evidence" value="ECO:0007669"/>
    <property type="project" value="TreeGrafter"/>
</dbReference>
<organism evidence="13">
    <name type="scientific">Prevotella sp. GTC17253</name>
    <dbReference type="NCBI Taxonomy" id="3236793"/>
    <lineage>
        <taxon>Bacteria</taxon>
        <taxon>Pseudomonadati</taxon>
        <taxon>Bacteroidota</taxon>
        <taxon>Bacteroidia</taxon>
        <taxon>Bacteroidales</taxon>
        <taxon>Prevotellaceae</taxon>
        <taxon>Prevotella</taxon>
    </lineage>
</organism>
<feature type="transmembrane region" description="Helical" evidence="11">
    <location>
        <begin position="115"/>
        <end position="140"/>
    </location>
</feature>
<dbReference type="SUPFAM" id="SSF81653">
    <property type="entry name" value="Calcium ATPase, transduction domain A"/>
    <property type="match status" value="1"/>
</dbReference>
<dbReference type="GO" id="GO:0060003">
    <property type="term" value="P:copper ion export"/>
    <property type="evidence" value="ECO:0007669"/>
    <property type="project" value="UniProtKB-ARBA"/>
</dbReference>
<keyword evidence="6" id="KW-0547">Nucleotide-binding</keyword>
<dbReference type="InterPro" id="IPR006121">
    <property type="entry name" value="HMA_dom"/>
</dbReference>
<dbReference type="SUPFAM" id="SSF56784">
    <property type="entry name" value="HAD-like"/>
    <property type="match status" value="1"/>
</dbReference>
<dbReference type="AlphaFoldDB" id="A0AB33IWZ7"/>
<keyword evidence="4 11" id="KW-0812">Transmembrane</keyword>
<dbReference type="Pfam" id="PF00403">
    <property type="entry name" value="HMA"/>
    <property type="match status" value="1"/>
</dbReference>
<feature type="transmembrane region" description="Helical" evidence="11">
    <location>
        <begin position="183"/>
        <end position="203"/>
    </location>
</feature>
<sequence>MEKRTIPVVGMACSACSANVERKLNALEGISMASVSLPGRSALVEYDPQIISLEKMKSEINAIGYDMIIESDRSVVEIERREYQLLRRKTILSWVFSILVMSVSMGWIAVSNRDIANQAAMLLALANFVYCGRGFFVSAARQMRHGTANMDTLVALSTSIAFLFSTFNTFWGATVWGARGIEWHTYFDASVMIITFVLTGRLLEEKAKNGTAGSIRALMGLAPKTAHVVKGAEMDEVPISTIAVGDVLEVHPGEKVPVDGDVTWANSFMQEDGAYVDESMITGEPTPALKQVGSKVLAGTIVQQGKLRFRARQIGEDTALAHIIRMVQEAQGSKAPVQRVVDRVALVFVPVVAAIALLTFIIWWMVGGNAMLPQAILSAVAVLVIACPCAMGLATPTALMVGIGKAAQENVLIKDASALESMRTVNAVVIDKTGTITIPNRNVDFTKADELPLEERESLKPHAREAMEELQGMGIEVYMMSGDKEEAARYWAEKAGIRHYRSKVLPQDKENLVRRLQAEGKRVAMIGDGINDTQALALADVSVAMGRGTDVAMDVAQVTLMSDDLRRIPEAIRLSKKTVRMIAQNIFWAFVYNIVCIPLAAGVLHIVGINFQITPMWASALMAFSSVSVVLNSLRLKFA</sequence>
<evidence type="ECO:0000256" key="6">
    <source>
        <dbReference type="ARBA" id="ARBA00022741"/>
    </source>
</evidence>
<name>A0AB33IWZ7_9BACT</name>
<dbReference type="PRINTS" id="PR00943">
    <property type="entry name" value="CUATPASE"/>
</dbReference>
<dbReference type="PROSITE" id="PS01229">
    <property type="entry name" value="COF_2"/>
    <property type="match status" value="1"/>
</dbReference>
<dbReference type="PROSITE" id="PS00154">
    <property type="entry name" value="ATPASE_E1_E2"/>
    <property type="match status" value="1"/>
</dbReference>
<dbReference type="InterPro" id="IPR036412">
    <property type="entry name" value="HAD-like_sf"/>
</dbReference>
<dbReference type="InterPro" id="IPR001757">
    <property type="entry name" value="P_typ_ATPase"/>
</dbReference>
<feature type="transmembrane region" description="Helical" evidence="11">
    <location>
        <begin position="586"/>
        <end position="609"/>
    </location>
</feature>
<dbReference type="GO" id="GO:0016887">
    <property type="term" value="F:ATP hydrolysis activity"/>
    <property type="evidence" value="ECO:0007669"/>
    <property type="project" value="InterPro"/>
</dbReference>
<dbReference type="InterPro" id="IPR036163">
    <property type="entry name" value="HMA_dom_sf"/>
</dbReference>
<dbReference type="SUPFAM" id="SSF81665">
    <property type="entry name" value="Calcium ATPase, transmembrane domain M"/>
    <property type="match status" value="1"/>
</dbReference>
<dbReference type="Gene3D" id="3.40.50.1000">
    <property type="entry name" value="HAD superfamily/HAD-like"/>
    <property type="match status" value="1"/>
</dbReference>
<keyword evidence="3" id="KW-1003">Cell membrane</keyword>
<evidence type="ECO:0000256" key="2">
    <source>
        <dbReference type="ARBA" id="ARBA00006024"/>
    </source>
</evidence>
<dbReference type="InterPro" id="IPR017969">
    <property type="entry name" value="Heavy-metal-associated_CS"/>
</dbReference>
<evidence type="ECO:0000313" key="13">
    <source>
        <dbReference type="EMBL" id="BFO70297.1"/>
    </source>
</evidence>
<dbReference type="GO" id="GO:0005524">
    <property type="term" value="F:ATP binding"/>
    <property type="evidence" value="ECO:0007669"/>
    <property type="project" value="UniProtKB-KW"/>
</dbReference>
<evidence type="ECO:0000256" key="11">
    <source>
        <dbReference type="SAM" id="Phobius"/>
    </source>
</evidence>
<feature type="domain" description="HMA" evidence="12">
    <location>
        <begin position="2"/>
        <end position="68"/>
    </location>
</feature>
<dbReference type="PROSITE" id="PS50846">
    <property type="entry name" value="HMA_2"/>
    <property type="match status" value="1"/>
</dbReference>
<evidence type="ECO:0000256" key="5">
    <source>
        <dbReference type="ARBA" id="ARBA00022723"/>
    </source>
</evidence>
<dbReference type="Gene3D" id="2.70.150.10">
    <property type="entry name" value="Calcium-transporting ATPase, cytoplasmic transduction domain A"/>
    <property type="match status" value="1"/>
</dbReference>
<dbReference type="PANTHER" id="PTHR43520:SF8">
    <property type="entry name" value="P-TYPE CU(+) TRANSPORTER"/>
    <property type="match status" value="1"/>
</dbReference>
<comment type="similarity">
    <text evidence="2">Belongs to the cation transport ATPase (P-type) (TC 3.A.3) family. Type IB subfamily.</text>
</comment>
<dbReference type="PANTHER" id="PTHR43520">
    <property type="entry name" value="ATP7, ISOFORM B"/>
    <property type="match status" value="1"/>
</dbReference>
<evidence type="ECO:0000256" key="3">
    <source>
        <dbReference type="ARBA" id="ARBA00022475"/>
    </source>
</evidence>
<evidence type="ECO:0000256" key="1">
    <source>
        <dbReference type="ARBA" id="ARBA00004651"/>
    </source>
</evidence>
<evidence type="ECO:0000256" key="10">
    <source>
        <dbReference type="ARBA" id="ARBA00023136"/>
    </source>
</evidence>
<evidence type="ECO:0000256" key="4">
    <source>
        <dbReference type="ARBA" id="ARBA00022692"/>
    </source>
</evidence>
<evidence type="ECO:0000256" key="7">
    <source>
        <dbReference type="ARBA" id="ARBA00022840"/>
    </source>
</evidence>
<evidence type="ECO:0000256" key="9">
    <source>
        <dbReference type="ARBA" id="ARBA00022989"/>
    </source>
</evidence>
<evidence type="ECO:0000259" key="12">
    <source>
        <dbReference type="PROSITE" id="PS50846"/>
    </source>
</evidence>
<dbReference type="EMBL" id="AP035785">
    <property type="protein sequence ID" value="BFO70297.1"/>
    <property type="molecule type" value="Genomic_DNA"/>
</dbReference>
<feature type="transmembrane region" description="Helical" evidence="11">
    <location>
        <begin position="91"/>
        <end position="109"/>
    </location>
</feature>
<dbReference type="PROSITE" id="PS01047">
    <property type="entry name" value="HMA_1"/>
    <property type="match status" value="1"/>
</dbReference>
<feature type="transmembrane region" description="Helical" evidence="11">
    <location>
        <begin position="344"/>
        <end position="366"/>
    </location>
</feature>
<dbReference type="Pfam" id="PF00122">
    <property type="entry name" value="E1-E2_ATPase"/>
    <property type="match status" value="1"/>
</dbReference>
<feature type="transmembrane region" description="Helical" evidence="11">
    <location>
        <begin position="372"/>
        <end position="395"/>
    </location>
</feature>
<comment type="subcellular location">
    <subcellularLocation>
        <location evidence="1">Cell membrane</location>
        <topology evidence="1">Multi-pass membrane protein</topology>
    </subcellularLocation>
</comment>
<protein>
    <submittedName>
        <fullName evidence="13">Heavy metal translocating P-type ATPase</fullName>
    </submittedName>
</protein>
<dbReference type="SUPFAM" id="SSF55008">
    <property type="entry name" value="HMA, heavy metal-associated domain"/>
    <property type="match status" value="1"/>
</dbReference>
<dbReference type="Gene3D" id="3.30.70.100">
    <property type="match status" value="1"/>
</dbReference>
<keyword evidence="10 11" id="KW-0472">Membrane</keyword>